<dbReference type="SUPFAM" id="SSF51338">
    <property type="entry name" value="Composite domain of metallo-dependent hydrolases"/>
    <property type="match status" value="1"/>
</dbReference>
<name>A0A5C5E6D7_9LACT</name>
<evidence type="ECO:0000313" key="9">
    <source>
        <dbReference type="EMBL" id="TNV68190.1"/>
    </source>
</evidence>
<reference evidence="9 10" key="1">
    <citation type="submission" date="2019-06" db="EMBL/GenBank/DDBJ databases">
        <title>Description Trichococcus psychrophilus sp. nov., isolated from a cold spring, by genomic and phenotypic analyses.</title>
        <authorList>
            <person name="Zakharyuk A."/>
        </authorList>
    </citation>
    <scope>NUCLEOTIDE SEQUENCE [LARGE SCALE GENOMIC DNA]</scope>
    <source>
        <strain evidence="9 10">SKBG</strain>
    </source>
</reference>
<dbReference type="SUPFAM" id="SSF51556">
    <property type="entry name" value="Metallo-dependent hydrolases"/>
    <property type="match status" value="1"/>
</dbReference>
<dbReference type="Proteomes" id="UP000313395">
    <property type="component" value="Unassembled WGS sequence"/>
</dbReference>
<dbReference type="Gene3D" id="3.20.20.140">
    <property type="entry name" value="Metal-dependent hydrolases"/>
    <property type="match status" value="1"/>
</dbReference>
<comment type="similarity">
    <text evidence="1 6">Belongs to the metallo-dependent hydrolases superfamily. Adenine deaminase family.</text>
</comment>
<dbReference type="InterPro" id="IPR006680">
    <property type="entry name" value="Amidohydro-rel"/>
</dbReference>
<feature type="domain" description="Adenine deaminase C-terminal" evidence="8">
    <location>
        <begin position="395"/>
        <end position="560"/>
    </location>
</feature>
<evidence type="ECO:0000256" key="2">
    <source>
        <dbReference type="ARBA" id="ARBA00012782"/>
    </source>
</evidence>
<evidence type="ECO:0000259" key="8">
    <source>
        <dbReference type="Pfam" id="PF13382"/>
    </source>
</evidence>
<comment type="caution">
    <text evidence="9">The sequence shown here is derived from an EMBL/GenBank/DDBJ whole genome shotgun (WGS) entry which is preliminary data.</text>
</comment>
<dbReference type="InterPro" id="IPR011059">
    <property type="entry name" value="Metal-dep_hydrolase_composite"/>
</dbReference>
<dbReference type="Pfam" id="PF13382">
    <property type="entry name" value="Adenine_deam_C"/>
    <property type="match status" value="1"/>
</dbReference>
<dbReference type="Pfam" id="PF01979">
    <property type="entry name" value="Amidohydro_1"/>
    <property type="match status" value="1"/>
</dbReference>
<evidence type="ECO:0000256" key="3">
    <source>
        <dbReference type="ARBA" id="ARBA00022801"/>
    </source>
</evidence>
<evidence type="ECO:0000256" key="5">
    <source>
        <dbReference type="ARBA" id="ARBA00047720"/>
    </source>
</evidence>
<accession>A0A5C5E6D7</accession>
<comment type="catalytic activity">
    <reaction evidence="5 6">
        <text>adenine + H2O + H(+) = hypoxanthine + NH4(+)</text>
        <dbReference type="Rhea" id="RHEA:23688"/>
        <dbReference type="ChEBI" id="CHEBI:15377"/>
        <dbReference type="ChEBI" id="CHEBI:15378"/>
        <dbReference type="ChEBI" id="CHEBI:16708"/>
        <dbReference type="ChEBI" id="CHEBI:17368"/>
        <dbReference type="ChEBI" id="CHEBI:28938"/>
        <dbReference type="EC" id="3.5.4.2"/>
    </reaction>
</comment>
<evidence type="ECO:0000259" key="7">
    <source>
        <dbReference type="Pfam" id="PF01979"/>
    </source>
</evidence>
<evidence type="ECO:0000256" key="6">
    <source>
        <dbReference type="HAMAP-Rule" id="MF_01518"/>
    </source>
</evidence>
<dbReference type="EC" id="3.5.4.2" evidence="2 6"/>
<dbReference type="EMBL" id="VENO01000004">
    <property type="protein sequence ID" value="TNV68190.1"/>
    <property type="molecule type" value="Genomic_DNA"/>
</dbReference>
<dbReference type="GO" id="GO:0000034">
    <property type="term" value="F:adenine deaminase activity"/>
    <property type="evidence" value="ECO:0007669"/>
    <property type="project" value="UniProtKB-UniRule"/>
</dbReference>
<dbReference type="InterPro" id="IPR006679">
    <property type="entry name" value="Adenine_deam"/>
</dbReference>
<organism evidence="9 10">
    <name type="scientific">Trichococcus shcherbakoviae subsp. psychrophilus</name>
    <dbReference type="NCBI Taxonomy" id="2585775"/>
    <lineage>
        <taxon>Bacteria</taxon>
        <taxon>Bacillati</taxon>
        <taxon>Bacillota</taxon>
        <taxon>Bacilli</taxon>
        <taxon>Lactobacillales</taxon>
        <taxon>Carnobacteriaceae</taxon>
        <taxon>Trichococcus</taxon>
    </lineage>
</organism>
<gene>
    <name evidence="6" type="primary">ade</name>
    <name evidence="9" type="ORF">FHK04_11815</name>
</gene>
<dbReference type="Gene3D" id="2.30.40.10">
    <property type="entry name" value="Urease, subunit C, domain 1"/>
    <property type="match status" value="1"/>
</dbReference>
<evidence type="ECO:0000313" key="10">
    <source>
        <dbReference type="Proteomes" id="UP000313395"/>
    </source>
</evidence>
<sequence length="570" mass="62162">MQIDLIIENASVFNSFLKTFERKNIAIASEKFYYISAEDLQALQPKETVDASGQYVIPGLIDIHMHIESSMIPPSLFSGAALSYGVTTVVADAHEITNVFGLEGMEAFLAENTALDIYYAIPSSVPSTTPELETTGGFIGVAEVSSLLDNPRVIALGEAMNFKGITSEPDSLIRQILRETQLKKPFMPLEGHVPRVSGVDLAKFMYAGITADHTHQSPESIYEKISNGMFLEFQKKSITPENMAVLEEHNFYEYVAIITDDIMADDLLDGHLDTNVRTAIAAGMPIEQAIYCSTYTPARRMGFQDRGAIVAGFKADFILLDDLATIEINAVYKNGKIVHTKGVTIAYPAEKPTFPAHFYDSVRCRKLTAGDLRIPIATTDTSVICNVIQIQQVGTFTEPVQREIAVKDGYLDWESSGLALIVVMERYGKNGNIGFGLVENALTQKGAVATTWAHDHHNLMVMGTDAADMLAAQQELLSLHGGYVVVQDGNILGSCPLPIGGILSDVPVQTLGHQLHAVRSAMVSLGYRNGNEIMSFSTLSLPVSPAIKITDYGMMDVHTHATIPLIARKK</sequence>
<dbReference type="AlphaFoldDB" id="A0A5C5E6D7"/>
<keyword evidence="3 6" id="KW-0378">Hydrolase</keyword>
<dbReference type="PANTHER" id="PTHR11113">
    <property type="entry name" value="N-ACETYLGLUCOSAMINE-6-PHOSPHATE DEACETYLASE"/>
    <property type="match status" value="1"/>
</dbReference>
<dbReference type="PANTHER" id="PTHR11113:SF2">
    <property type="entry name" value="ADENINE DEAMINASE"/>
    <property type="match status" value="1"/>
</dbReference>
<dbReference type="GO" id="GO:0006146">
    <property type="term" value="P:adenine catabolic process"/>
    <property type="evidence" value="ECO:0007669"/>
    <property type="project" value="InterPro"/>
</dbReference>
<dbReference type="InterPro" id="IPR032466">
    <property type="entry name" value="Metal_Hydrolase"/>
</dbReference>
<dbReference type="HAMAP" id="MF_01518">
    <property type="entry name" value="Adenine_deamin"/>
    <property type="match status" value="1"/>
</dbReference>
<dbReference type="InterPro" id="IPR026912">
    <property type="entry name" value="Adenine_deam_C"/>
</dbReference>
<dbReference type="RefSeq" id="WP_140186972.1">
    <property type="nucleotide sequence ID" value="NZ_VENO01000004.1"/>
</dbReference>
<proteinExistence type="inferred from homology"/>
<keyword evidence="10" id="KW-1185">Reference proteome</keyword>
<feature type="domain" description="Amidohydrolase-related" evidence="7">
    <location>
        <begin position="55"/>
        <end position="338"/>
    </location>
</feature>
<protein>
    <recommendedName>
        <fullName evidence="2 6">Adenine deaminase</fullName>
        <shortName evidence="6">Adenase</shortName>
        <shortName evidence="6">Adenine aminase</shortName>
        <ecNumber evidence="2 6">3.5.4.2</ecNumber>
    </recommendedName>
</protein>
<keyword evidence="4 6" id="KW-0464">Manganese</keyword>
<evidence type="ECO:0000256" key="4">
    <source>
        <dbReference type="ARBA" id="ARBA00023211"/>
    </source>
</evidence>
<evidence type="ECO:0000256" key="1">
    <source>
        <dbReference type="ARBA" id="ARBA00006773"/>
    </source>
</evidence>
<comment type="cofactor">
    <cofactor evidence="6">
        <name>Mn(2+)</name>
        <dbReference type="ChEBI" id="CHEBI:29035"/>
    </cofactor>
</comment>